<dbReference type="Proteomes" id="UP000666369">
    <property type="component" value="Unassembled WGS sequence"/>
</dbReference>
<comment type="caution">
    <text evidence="1">The sequence shown here is derived from an EMBL/GenBank/DDBJ whole genome shotgun (WGS) entry which is preliminary data.</text>
</comment>
<name>A0ABX0FSF3_9BURK</name>
<keyword evidence="2" id="KW-1185">Reference proteome</keyword>
<evidence type="ECO:0000313" key="2">
    <source>
        <dbReference type="Proteomes" id="UP000666369"/>
    </source>
</evidence>
<reference evidence="2" key="2">
    <citation type="submission" date="2023-07" db="EMBL/GenBank/DDBJ databases">
        <title>Duganella aceri sp. nov., isolated from tree sap.</title>
        <authorList>
            <person name="Kim I.S."/>
        </authorList>
    </citation>
    <scope>NUCLEOTIDE SEQUENCE [LARGE SCALE GENOMIC DNA]</scope>
    <source>
        <strain evidence="2">SAP-35</strain>
    </source>
</reference>
<organism evidence="1 2">
    <name type="scientific">Duganella aceris</name>
    <dbReference type="NCBI Taxonomy" id="2703883"/>
    <lineage>
        <taxon>Bacteria</taxon>
        <taxon>Pseudomonadati</taxon>
        <taxon>Pseudomonadota</taxon>
        <taxon>Betaproteobacteria</taxon>
        <taxon>Burkholderiales</taxon>
        <taxon>Oxalobacteraceae</taxon>
        <taxon>Telluria group</taxon>
        <taxon>Duganella</taxon>
    </lineage>
</organism>
<evidence type="ECO:0000313" key="1">
    <source>
        <dbReference type="EMBL" id="NGZ87345.1"/>
    </source>
</evidence>
<accession>A0ABX0FSF3</accession>
<protein>
    <submittedName>
        <fullName evidence="1">Uncharacterized protein</fullName>
    </submittedName>
</protein>
<gene>
    <name evidence="1" type="ORF">GW587_24185</name>
</gene>
<dbReference type="EMBL" id="JAADJT010000012">
    <property type="protein sequence ID" value="NGZ87345.1"/>
    <property type="molecule type" value="Genomic_DNA"/>
</dbReference>
<reference evidence="1 2" key="1">
    <citation type="submission" date="2020-01" db="EMBL/GenBank/DDBJ databases">
        <authorList>
            <person name="Lee S.D."/>
        </authorList>
    </citation>
    <scope>NUCLEOTIDE SEQUENCE [LARGE SCALE GENOMIC DNA]</scope>
    <source>
        <strain evidence="1 2">SAP-35</strain>
    </source>
</reference>
<dbReference type="RefSeq" id="WP_166107446.1">
    <property type="nucleotide sequence ID" value="NZ_JAADJT010000012.1"/>
</dbReference>
<proteinExistence type="predicted"/>
<sequence length="83" mass="8997">MPTKTVDGYEIEYTAEPLEGCDQWGAYVAIFMPSDNPMHMNNVYPKQRVAADVALATEAAAEAEAEKSAVEILTQLRTAPHAG</sequence>